<feature type="domain" description="DNA2/NAM7 helicase helicase" evidence="11">
    <location>
        <begin position="1298"/>
        <end position="1596"/>
    </location>
</feature>
<dbReference type="Proteomes" id="UP001295740">
    <property type="component" value="Unassembled WGS sequence"/>
</dbReference>
<evidence type="ECO:0000256" key="1">
    <source>
        <dbReference type="ARBA" id="ARBA00004123"/>
    </source>
</evidence>
<accession>A0AAI8VFW5</accession>
<keyword evidence="7" id="KW-0539">Nucleus</keyword>
<feature type="domain" description="DNA2/NAM7 helicase-like C-terminal" evidence="12">
    <location>
        <begin position="1603"/>
        <end position="1799"/>
    </location>
</feature>
<name>A0AAI8VFW5_9PEZI</name>
<feature type="compositionally biased region" description="Basic and acidic residues" evidence="9">
    <location>
        <begin position="911"/>
        <end position="923"/>
    </location>
</feature>
<feature type="region of interest" description="Disordered" evidence="9">
    <location>
        <begin position="902"/>
        <end position="923"/>
    </location>
</feature>
<protein>
    <submittedName>
        <fullName evidence="14">Uu.00g111990.m01.CDS01</fullName>
    </submittedName>
</protein>
<dbReference type="Pfam" id="PF23576">
    <property type="entry name" value="SEN1_barrel"/>
    <property type="match status" value="1"/>
</dbReference>
<reference evidence="14" key="1">
    <citation type="submission" date="2023-10" db="EMBL/GenBank/DDBJ databases">
        <authorList>
            <person name="Hackl T."/>
        </authorList>
    </citation>
    <scope>NUCLEOTIDE SEQUENCE</scope>
</reference>
<evidence type="ECO:0000259" key="11">
    <source>
        <dbReference type="Pfam" id="PF13086"/>
    </source>
</evidence>
<dbReference type="SUPFAM" id="SSF52540">
    <property type="entry name" value="P-loop containing nucleoside triphosphate hydrolases"/>
    <property type="match status" value="1"/>
</dbReference>
<dbReference type="Gene3D" id="3.40.50.300">
    <property type="entry name" value="P-loop containing nucleotide triphosphate hydrolases"/>
    <property type="match status" value="2"/>
</dbReference>
<dbReference type="InterPro" id="IPR056474">
    <property type="entry name" value="SEN1_barrel"/>
</dbReference>
<dbReference type="CDD" id="cd18808">
    <property type="entry name" value="SF1_C_Upf1"/>
    <property type="match status" value="1"/>
</dbReference>
<evidence type="ECO:0000256" key="5">
    <source>
        <dbReference type="ARBA" id="ARBA00022806"/>
    </source>
</evidence>
<dbReference type="FunFam" id="3.40.50.300:FF:001152">
    <property type="entry name" value="tRNA-splicing endonuclease, putative"/>
    <property type="match status" value="1"/>
</dbReference>
<dbReference type="PANTHER" id="PTHR10887:SF495">
    <property type="entry name" value="HELICASE SENATAXIN ISOFORM X1-RELATED"/>
    <property type="match status" value="1"/>
</dbReference>
<gene>
    <name evidence="14" type="ORF">KHLLAP_LOCUS4273</name>
</gene>
<proteinExistence type="inferred from homology"/>
<sequence>MEETNTVLAKAFVDLSNIFPEIHLFCPKISEQDEEVYEDSNADTKLSAAQKEQRIQDGTQRLDLMYSCSLILGMEKDAAGQFGQQFATRCNDFLRTCPTCVRNWHKARRPFLKDLTQWYNDEIVAELEKRLNQFDFDRITTGLDAARDFILRHEAVVTQSTFVKEGNAELLVALYEAICCMPYLSIPENRKHFNYVFEKIQERKILKLDQLLPTTTFFLFDEDVTRNRFAVHTFEQGPLVTKEDFDWAVDKNLENAILKANDVNADVNFLQRFWQGFLYILDALDENLVVESLRGMTVQPSIYDLLLAQIPRMTSAPVLKLLLKAFRALLKKSSKAFWDSYSQFSPTSVLEQVIRSPAFRPLLSQSGPHDITTDGPVAISWVKPFVESISTNQKTDVCDKLVHHLLGDFAVDQNMSSEGKVACRRGVVEALSSSLAGFVSPKYKIHAGSSTIHTNALLNLTLKHKDLIIQLSQLEPADQQSTAMSQAGLSVIRYALALDSKITSEECNAIHASDKNVQREVRRDSAGIWEAFLEILQPGAFELAKAMLAAFVPLITVEIFRPPKRQALSSTKRDFNTDFQKTTEVIGRVVDRLEDFDSATLGRLCLDSTTIYPIVAALIHGEDPVNQAGTSFIKAVTGEERRAGAVLKLLERFFVPALSAYTTAVNDITKKKSLWSPQFHILKYSGEILSSLCDPSSGILRSRSLTSAEQEVLGRWWSSQWELLDNAFNQTDGWSRMIEMDTMKDFCRDAMEHADALLAQDGLLASAQSFGSSHATSAGDSKQAMRDILEQPRKNCMGLCKMLRLKDIYLVSVIVRVLGKLLRRLVEYGMEVPSQPLAYIRGTCIKNQQGKYDTPTNMNGQQRAELVRALGEEEAGDDVQILSVRKAEGLKKQTRIDAWSKSVDNEPSAVPKEKIPVRSSKDDIRDLLKASSSEENRSTLDQIRARQATKPLAKPPPISTIPSIREKRAKEAEEKRKRDAEAIAKAKALRAPKQIVSGEGSGLQGLSGVHGKDHAPQKSEIMVNSSSEDEDDSDDAEFLAKTAAGQRRGEDVSKRIQAMKLNPRGPVKKVKIQRSAKDMRARLVPPMDILHQAILEWDIFHDGNDPPNGITCSKVSDSYSDPSEYKQTFLPLLINEAWRSFVTAKNESTSKPFGIKVVNRMSVDKFIEVSTAMPKAENKDKFLAEGDIILFSHASNPLMGGRDELHCLARIWRTQFKNGSLEIQYRLSSRAGPILQTLMPQSELFAIKITNMTTIEREYASLESLQYYDLAPEVLEAKPSPMLKFSPEAVEKTMQNYHLNTGQAKAILNAKENDAFTLVQGPPGTGKTKTIVAMVGALLTGNMSVSGGTAIKRPDGLGSIGSKGTSIGSKGTSKKLLVCAPSNAAVDELVLRLKAGVKSTNGSFHKINVLRLGRSDAINAAVKDVTLDELVKARVEGHAAQNNGPTSRELMHKEAGEIKTGLAELRPRLEAARATGDRAQINQLQRKFDEMKRRQAQIGSKIDADKDSGNTAARENEIRRRQIQQEVLDSAHVLCATLSGSAHDMFKNLAVEFETVIIDEAAQCVELSALIPLKYGCSKCILVGDPKQLPPTVLSQSAARFGYDQSLFVRMQRNHPEDVHLLDTQYRMHPEISQFPSQEFYERQLFDGDDMGKLRQQPWHQSALLGPYRFFDVKGSQERGRSGQSLVNHEELKTAMQLYERFRTDYPNVDAKGKIGIITPYKAQLFELRDQFSRKYGDGIKDIIDFNTTDAFQGRECEIIIFSCVRASPTGGIGFMRDIRRMNVGLTRAKSSLWILGDSRALVQGEFWNKLIENAKVRDRYTTGDIMSMLRRPGAKAAPPTFNSPAPSAAPISQLPSPRDTVMGNSGTVSRSSNNNLPKPTSGNGTNDVTMRDAPPFRGPVNRPRPPKLSQFGGLNERGEPATISSPTSDRPIIHQSGQNQSGQKRARDGADDGKAPKRDATKRTSSNATTAGSIGNVCLGNSTNPFFVVCQQAASTACKRTTGPVKWPTPTSATREEEAFC</sequence>
<dbReference type="GO" id="GO:0005694">
    <property type="term" value="C:chromosome"/>
    <property type="evidence" value="ECO:0007669"/>
    <property type="project" value="UniProtKB-ARBA"/>
</dbReference>
<keyword evidence="4" id="KW-0378">Hydrolase</keyword>
<feature type="region of interest" description="Disordered" evidence="9">
    <location>
        <begin position="998"/>
        <end position="1035"/>
    </location>
</feature>
<evidence type="ECO:0000313" key="14">
    <source>
        <dbReference type="EMBL" id="CAJ2503805.1"/>
    </source>
</evidence>
<evidence type="ECO:0000259" key="10">
    <source>
        <dbReference type="Pfam" id="PF12726"/>
    </source>
</evidence>
<keyword evidence="5" id="KW-0347">Helicase</keyword>
<evidence type="ECO:0000313" key="15">
    <source>
        <dbReference type="Proteomes" id="UP001295740"/>
    </source>
</evidence>
<dbReference type="GO" id="GO:0005524">
    <property type="term" value="F:ATP binding"/>
    <property type="evidence" value="ECO:0007669"/>
    <property type="project" value="UniProtKB-KW"/>
</dbReference>
<dbReference type="EMBL" id="CAUWAG010000006">
    <property type="protein sequence ID" value="CAJ2503805.1"/>
    <property type="molecule type" value="Genomic_DNA"/>
</dbReference>
<dbReference type="GO" id="GO:0016787">
    <property type="term" value="F:hydrolase activity"/>
    <property type="evidence" value="ECO:0007669"/>
    <property type="project" value="UniProtKB-KW"/>
</dbReference>
<evidence type="ECO:0000256" key="4">
    <source>
        <dbReference type="ARBA" id="ARBA00022801"/>
    </source>
</evidence>
<keyword evidence="6" id="KW-0067">ATP-binding</keyword>
<dbReference type="InterPro" id="IPR045055">
    <property type="entry name" value="DNA2/NAM7-like"/>
</dbReference>
<keyword evidence="8" id="KW-0175">Coiled coil</keyword>
<keyword evidence="3" id="KW-0547">Nucleotide-binding</keyword>
<comment type="subcellular location">
    <subcellularLocation>
        <location evidence="1">Nucleus</location>
    </subcellularLocation>
</comment>
<feature type="coiled-coil region" evidence="8">
    <location>
        <begin position="1474"/>
        <end position="1501"/>
    </location>
</feature>
<feature type="domain" description="Helicase Sen1 N-terminal" evidence="10">
    <location>
        <begin position="88"/>
        <end position="816"/>
    </location>
</feature>
<evidence type="ECO:0000256" key="8">
    <source>
        <dbReference type="SAM" id="Coils"/>
    </source>
</evidence>
<dbReference type="InterPro" id="IPR041677">
    <property type="entry name" value="DNA2/NAM7_AAA_11"/>
</dbReference>
<dbReference type="InterPro" id="IPR041679">
    <property type="entry name" value="DNA2/NAM7-like_C"/>
</dbReference>
<feature type="compositionally biased region" description="Polar residues" evidence="9">
    <location>
        <begin position="1863"/>
        <end position="1889"/>
    </location>
</feature>
<dbReference type="CDD" id="cd18042">
    <property type="entry name" value="DEXXQc_SETX"/>
    <property type="match status" value="1"/>
</dbReference>
<keyword evidence="15" id="KW-1185">Reference proteome</keyword>
<dbReference type="GO" id="GO:0016604">
    <property type="term" value="C:nuclear body"/>
    <property type="evidence" value="ECO:0007669"/>
    <property type="project" value="TreeGrafter"/>
</dbReference>
<dbReference type="PANTHER" id="PTHR10887">
    <property type="entry name" value="DNA2/NAM7 HELICASE FAMILY"/>
    <property type="match status" value="1"/>
</dbReference>
<feature type="compositionally biased region" description="Basic and acidic residues" evidence="9">
    <location>
        <begin position="1946"/>
        <end position="1963"/>
    </location>
</feature>
<feature type="compositionally biased region" description="Basic and acidic residues" evidence="9">
    <location>
        <begin position="964"/>
        <end position="978"/>
    </location>
</feature>
<comment type="similarity">
    <text evidence="2">Belongs to the DNA2/NAM7 helicase family.</text>
</comment>
<feature type="region of interest" description="Disordered" evidence="9">
    <location>
        <begin position="1834"/>
        <end position="1977"/>
    </location>
</feature>
<feature type="region of interest" description="Disordered" evidence="9">
    <location>
        <begin position="945"/>
        <end position="978"/>
    </location>
</feature>
<dbReference type="InterPro" id="IPR024481">
    <property type="entry name" value="Helicase_Sen1_N"/>
</dbReference>
<evidence type="ECO:0000256" key="9">
    <source>
        <dbReference type="SAM" id="MobiDB-lite"/>
    </source>
</evidence>
<evidence type="ECO:0000256" key="7">
    <source>
        <dbReference type="ARBA" id="ARBA00023242"/>
    </source>
</evidence>
<dbReference type="GO" id="GO:0004386">
    <property type="term" value="F:helicase activity"/>
    <property type="evidence" value="ECO:0007669"/>
    <property type="project" value="UniProtKB-KW"/>
</dbReference>
<feature type="compositionally biased region" description="Polar residues" evidence="9">
    <location>
        <begin position="1964"/>
        <end position="1977"/>
    </location>
</feature>
<dbReference type="Pfam" id="PF13086">
    <property type="entry name" value="AAA_11"/>
    <property type="match status" value="1"/>
</dbReference>
<dbReference type="Pfam" id="PF13087">
    <property type="entry name" value="AAA_12"/>
    <property type="match status" value="1"/>
</dbReference>
<evidence type="ECO:0000259" key="12">
    <source>
        <dbReference type="Pfam" id="PF13087"/>
    </source>
</evidence>
<dbReference type="InterPro" id="IPR027417">
    <property type="entry name" value="P-loop_NTPase"/>
</dbReference>
<evidence type="ECO:0000256" key="3">
    <source>
        <dbReference type="ARBA" id="ARBA00022741"/>
    </source>
</evidence>
<feature type="region of interest" description="Disordered" evidence="9">
    <location>
        <begin position="2002"/>
        <end position="2022"/>
    </location>
</feature>
<evidence type="ECO:0000259" key="13">
    <source>
        <dbReference type="Pfam" id="PF23576"/>
    </source>
</evidence>
<comment type="caution">
    <text evidence="14">The sequence shown here is derived from an EMBL/GenBank/DDBJ whole genome shotgun (WGS) entry which is preliminary data.</text>
</comment>
<dbReference type="GO" id="GO:0001147">
    <property type="term" value="F:transcription termination site sequence-specific DNA binding"/>
    <property type="evidence" value="ECO:0007669"/>
    <property type="project" value="TreeGrafter"/>
</dbReference>
<dbReference type="GO" id="GO:0006369">
    <property type="term" value="P:termination of RNA polymerase II transcription"/>
    <property type="evidence" value="ECO:0007669"/>
    <property type="project" value="TreeGrafter"/>
</dbReference>
<dbReference type="Pfam" id="PF12726">
    <property type="entry name" value="SEN1_N"/>
    <property type="match status" value="1"/>
</dbReference>
<feature type="domain" description="Helicase SEN1 beta-barrel" evidence="13">
    <location>
        <begin position="1149"/>
        <end position="1249"/>
    </location>
</feature>
<organism evidence="14 15">
    <name type="scientific">Anthostomella pinea</name>
    <dbReference type="NCBI Taxonomy" id="933095"/>
    <lineage>
        <taxon>Eukaryota</taxon>
        <taxon>Fungi</taxon>
        <taxon>Dikarya</taxon>
        <taxon>Ascomycota</taxon>
        <taxon>Pezizomycotina</taxon>
        <taxon>Sordariomycetes</taxon>
        <taxon>Xylariomycetidae</taxon>
        <taxon>Xylariales</taxon>
        <taxon>Xylariaceae</taxon>
        <taxon>Anthostomella</taxon>
    </lineage>
</organism>
<evidence type="ECO:0000256" key="6">
    <source>
        <dbReference type="ARBA" id="ARBA00022840"/>
    </source>
</evidence>
<dbReference type="FunFam" id="3.40.50.300:FF:000326">
    <property type="entry name" value="P-loop containing nucleoside triphosphate hydrolase"/>
    <property type="match status" value="1"/>
</dbReference>
<evidence type="ECO:0000256" key="2">
    <source>
        <dbReference type="ARBA" id="ARBA00007913"/>
    </source>
</evidence>
<dbReference type="InterPro" id="IPR047187">
    <property type="entry name" value="SF1_C_Upf1"/>
</dbReference>